<reference evidence="3" key="1">
    <citation type="submission" date="2015-07" db="EMBL/GenBank/DDBJ databases">
        <title>Fjat-10036 dsm4.</title>
        <authorList>
            <person name="Liu B."/>
            <person name="Wang J."/>
            <person name="Zhu Y."/>
            <person name="Liu G."/>
            <person name="Chen Q."/>
            <person name="Chen Z."/>
            <person name="Lan J."/>
            <person name="Che J."/>
            <person name="Ge C."/>
            <person name="Shi H."/>
            <person name="Pan Z."/>
            <person name="Liu X."/>
        </authorList>
    </citation>
    <scope>NUCLEOTIDE SEQUENCE [LARGE SCALE GENOMIC DNA]</scope>
    <source>
        <strain evidence="3">DSM 4</strain>
    </source>
</reference>
<organism evidence="2 3">
    <name type="scientific">Sporosarcina globispora</name>
    <name type="common">Bacillus globisporus</name>
    <dbReference type="NCBI Taxonomy" id="1459"/>
    <lineage>
        <taxon>Bacteria</taxon>
        <taxon>Bacillati</taxon>
        <taxon>Bacillota</taxon>
        <taxon>Bacilli</taxon>
        <taxon>Bacillales</taxon>
        <taxon>Caryophanaceae</taxon>
        <taxon>Sporosarcina</taxon>
    </lineage>
</organism>
<dbReference type="Proteomes" id="UP000037109">
    <property type="component" value="Unassembled WGS sequence"/>
</dbReference>
<dbReference type="PATRIC" id="fig|1459.3.peg.2879"/>
<protein>
    <recommendedName>
        <fullName evidence="1">Transposase InsH N-terminal domain-containing protein</fullName>
    </recommendedName>
</protein>
<feature type="domain" description="Transposase InsH N-terminal" evidence="1">
    <location>
        <begin position="16"/>
        <end position="111"/>
    </location>
</feature>
<evidence type="ECO:0000313" key="3">
    <source>
        <dbReference type="Proteomes" id="UP000037109"/>
    </source>
</evidence>
<proteinExistence type="predicted"/>
<sequence length="146" mass="17375">MFKPKESSQNEIEFVSIDELVPSDHLLRKIDQYIDFSTILDKVRPYYSEDNGRPTDPLLLFKMMFIGYLYGIRSERQLEQEIKMNIAYRWFLGLKFRDSVPHHSTISFNRQNRFKGTDIFQEIFDEIVLQASNCLGNCSFSYKEDH</sequence>
<comment type="caution">
    <text evidence="2">The sequence shown here is derived from an EMBL/GenBank/DDBJ whole genome shotgun (WGS) entry which is preliminary data.</text>
</comment>
<accession>A0A0M0GE61</accession>
<dbReference type="PANTHER" id="PTHR35604">
    <property type="entry name" value="TRANSPOSASE INSH FOR INSERTION SEQUENCE ELEMENT IS5A-RELATED"/>
    <property type="match status" value="1"/>
</dbReference>
<keyword evidence="3" id="KW-1185">Reference proteome</keyword>
<dbReference type="PANTHER" id="PTHR35604:SF2">
    <property type="entry name" value="TRANSPOSASE INSH FOR INSERTION SEQUENCE ELEMENT IS5A-RELATED"/>
    <property type="match status" value="1"/>
</dbReference>
<dbReference type="EMBL" id="LGUF01000007">
    <property type="protein sequence ID" value="KON87721.1"/>
    <property type="molecule type" value="Genomic_DNA"/>
</dbReference>
<evidence type="ECO:0000259" key="1">
    <source>
        <dbReference type="Pfam" id="PF05598"/>
    </source>
</evidence>
<gene>
    <name evidence="2" type="ORF">AF332_13340</name>
</gene>
<dbReference type="Pfam" id="PF05598">
    <property type="entry name" value="DUF772"/>
    <property type="match status" value="1"/>
</dbReference>
<dbReference type="STRING" id="1459.AF332_13340"/>
<evidence type="ECO:0000313" key="2">
    <source>
        <dbReference type="EMBL" id="KON87721.1"/>
    </source>
</evidence>
<name>A0A0M0GE61_SPOGL</name>
<dbReference type="AlphaFoldDB" id="A0A0M0GE61"/>
<dbReference type="InterPro" id="IPR008490">
    <property type="entry name" value="Transposase_InsH_N"/>
</dbReference>